<organism evidence="1 2">
    <name type="scientific">Aegilops tauschii subsp. strangulata</name>
    <name type="common">Goatgrass</name>
    <dbReference type="NCBI Taxonomy" id="200361"/>
    <lineage>
        <taxon>Eukaryota</taxon>
        <taxon>Viridiplantae</taxon>
        <taxon>Streptophyta</taxon>
        <taxon>Embryophyta</taxon>
        <taxon>Tracheophyta</taxon>
        <taxon>Spermatophyta</taxon>
        <taxon>Magnoliopsida</taxon>
        <taxon>Liliopsida</taxon>
        <taxon>Poales</taxon>
        <taxon>Poaceae</taxon>
        <taxon>BOP clade</taxon>
        <taxon>Pooideae</taxon>
        <taxon>Triticodae</taxon>
        <taxon>Triticeae</taxon>
        <taxon>Triticinae</taxon>
        <taxon>Aegilops</taxon>
    </lineage>
</organism>
<dbReference type="AlphaFoldDB" id="A0A452XPG4"/>
<dbReference type="Proteomes" id="UP000015105">
    <property type="component" value="Chromosome 1D"/>
</dbReference>
<sequence length="61" mass="6951">MLLHDFHLDDEAEDNIVWKHSNDGNYSAATAYRAQFLGLTLSPLDRMVSKAWAPPKVKFFA</sequence>
<reference evidence="2" key="1">
    <citation type="journal article" date="2014" name="Science">
        <title>Ancient hybridizations among the ancestral genomes of bread wheat.</title>
        <authorList>
            <consortium name="International Wheat Genome Sequencing Consortium,"/>
            <person name="Marcussen T."/>
            <person name="Sandve S.R."/>
            <person name="Heier L."/>
            <person name="Spannagl M."/>
            <person name="Pfeifer M."/>
            <person name="Jakobsen K.S."/>
            <person name="Wulff B.B."/>
            <person name="Steuernagel B."/>
            <person name="Mayer K.F."/>
            <person name="Olsen O.A."/>
        </authorList>
    </citation>
    <scope>NUCLEOTIDE SEQUENCE [LARGE SCALE GENOMIC DNA]</scope>
    <source>
        <strain evidence="2">cv. AL8/78</strain>
    </source>
</reference>
<evidence type="ECO:0000313" key="1">
    <source>
        <dbReference type="EnsemblPlants" id="AET1Gv20094400.1"/>
    </source>
</evidence>
<reference evidence="1" key="5">
    <citation type="journal article" date="2021" name="G3 (Bethesda)">
        <title>Aegilops tauschii genome assembly Aet v5.0 features greater sequence contiguity and improved annotation.</title>
        <authorList>
            <person name="Wang L."/>
            <person name="Zhu T."/>
            <person name="Rodriguez J.C."/>
            <person name="Deal K.R."/>
            <person name="Dubcovsky J."/>
            <person name="McGuire P.E."/>
            <person name="Lux T."/>
            <person name="Spannagl M."/>
            <person name="Mayer K.F.X."/>
            <person name="Baldrich P."/>
            <person name="Meyers B.C."/>
            <person name="Huo N."/>
            <person name="Gu Y.Q."/>
            <person name="Zhou H."/>
            <person name="Devos K.M."/>
            <person name="Bennetzen J.L."/>
            <person name="Unver T."/>
            <person name="Budak H."/>
            <person name="Gulick P.J."/>
            <person name="Galiba G."/>
            <person name="Kalapos B."/>
            <person name="Nelson D.R."/>
            <person name="Li P."/>
            <person name="You F.M."/>
            <person name="Luo M.C."/>
            <person name="Dvorak J."/>
        </authorList>
    </citation>
    <scope>NUCLEOTIDE SEQUENCE [LARGE SCALE GENOMIC DNA]</scope>
    <source>
        <strain evidence="1">cv. AL8/78</strain>
    </source>
</reference>
<proteinExistence type="predicted"/>
<protein>
    <submittedName>
        <fullName evidence="1">Uncharacterized protein</fullName>
    </submittedName>
</protein>
<name>A0A452XPG4_AEGTS</name>
<keyword evidence="2" id="KW-1185">Reference proteome</keyword>
<dbReference type="EnsemblPlants" id="AET1Gv20094400.1">
    <property type="protein sequence ID" value="AET1Gv20094400.1"/>
    <property type="gene ID" value="AET1Gv20094400"/>
</dbReference>
<evidence type="ECO:0000313" key="2">
    <source>
        <dbReference type="Proteomes" id="UP000015105"/>
    </source>
</evidence>
<reference evidence="1" key="4">
    <citation type="submission" date="2019-03" db="UniProtKB">
        <authorList>
            <consortium name="EnsemblPlants"/>
        </authorList>
    </citation>
    <scope>IDENTIFICATION</scope>
</reference>
<dbReference type="Gramene" id="AET1Gv20094400.1">
    <property type="protein sequence ID" value="AET1Gv20094400.1"/>
    <property type="gene ID" value="AET1Gv20094400"/>
</dbReference>
<reference evidence="2" key="2">
    <citation type="journal article" date="2017" name="Nat. Plants">
        <title>The Aegilops tauschii genome reveals multiple impacts of transposons.</title>
        <authorList>
            <person name="Zhao G."/>
            <person name="Zou C."/>
            <person name="Li K."/>
            <person name="Wang K."/>
            <person name="Li T."/>
            <person name="Gao L."/>
            <person name="Zhang X."/>
            <person name="Wang H."/>
            <person name="Yang Z."/>
            <person name="Liu X."/>
            <person name="Jiang W."/>
            <person name="Mao L."/>
            <person name="Kong X."/>
            <person name="Jiao Y."/>
            <person name="Jia J."/>
        </authorList>
    </citation>
    <scope>NUCLEOTIDE SEQUENCE [LARGE SCALE GENOMIC DNA]</scope>
    <source>
        <strain evidence="2">cv. AL8/78</strain>
    </source>
</reference>
<reference evidence="1" key="3">
    <citation type="journal article" date="2017" name="Nature">
        <title>Genome sequence of the progenitor of the wheat D genome Aegilops tauschii.</title>
        <authorList>
            <person name="Luo M.C."/>
            <person name="Gu Y.Q."/>
            <person name="Puiu D."/>
            <person name="Wang H."/>
            <person name="Twardziok S.O."/>
            <person name="Deal K.R."/>
            <person name="Huo N."/>
            <person name="Zhu T."/>
            <person name="Wang L."/>
            <person name="Wang Y."/>
            <person name="McGuire P.E."/>
            <person name="Liu S."/>
            <person name="Long H."/>
            <person name="Ramasamy R.K."/>
            <person name="Rodriguez J.C."/>
            <person name="Van S.L."/>
            <person name="Yuan L."/>
            <person name="Wang Z."/>
            <person name="Xia Z."/>
            <person name="Xiao L."/>
            <person name="Anderson O.D."/>
            <person name="Ouyang S."/>
            <person name="Liang Y."/>
            <person name="Zimin A.V."/>
            <person name="Pertea G."/>
            <person name="Qi P."/>
            <person name="Bennetzen J.L."/>
            <person name="Dai X."/>
            <person name="Dawson M.W."/>
            <person name="Muller H.G."/>
            <person name="Kugler K."/>
            <person name="Rivarola-Duarte L."/>
            <person name="Spannagl M."/>
            <person name="Mayer K.F.X."/>
            <person name="Lu F.H."/>
            <person name="Bevan M.W."/>
            <person name="Leroy P."/>
            <person name="Li P."/>
            <person name="You F.M."/>
            <person name="Sun Q."/>
            <person name="Liu Z."/>
            <person name="Lyons E."/>
            <person name="Wicker T."/>
            <person name="Salzberg S.L."/>
            <person name="Devos K.M."/>
            <person name="Dvorak J."/>
        </authorList>
    </citation>
    <scope>NUCLEOTIDE SEQUENCE [LARGE SCALE GENOMIC DNA]</scope>
    <source>
        <strain evidence="1">cv. AL8/78</strain>
    </source>
</reference>
<accession>A0A452XPG4</accession>